<dbReference type="PROSITE" id="PS51186">
    <property type="entry name" value="GNAT"/>
    <property type="match status" value="1"/>
</dbReference>
<dbReference type="InterPro" id="IPR010037">
    <property type="entry name" value="FkbH_domain"/>
</dbReference>
<dbReference type="InterPro" id="IPR000182">
    <property type="entry name" value="GNAT_dom"/>
</dbReference>
<proteinExistence type="predicted"/>
<name>A0A7K0CKU0_9ACTN</name>
<dbReference type="InterPro" id="IPR036514">
    <property type="entry name" value="SGNH_hydro_sf"/>
</dbReference>
<dbReference type="Gene3D" id="3.40.630.30">
    <property type="match status" value="1"/>
</dbReference>
<reference evidence="2 3" key="1">
    <citation type="submission" date="2019-10" db="EMBL/GenBank/DDBJ databases">
        <title>Streptomyces smaragdinus sp. nov. and Streptomyces fabii sp. nov., isolated from the gut of fungus growing-termite Macrotermes natalensis.</title>
        <authorList>
            <person name="Schwitalla J."/>
            <person name="Benndorf R."/>
            <person name="Martin K."/>
            <person name="De Beer W."/>
            <person name="Kaster A.-K."/>
            <person name="Vollmers J."/>
            <person name="Poulsen M."/>
            <person name="Beemelmanns C."/>
        </authorList>
    </citation>
    <scope>NUCLEOTIDE SEQUENCE [LARGE SCALE GENOMIC DNA]</scope>
    <source>
        <strain evidence="2 3">RB5</strain>
    </source>
</reference>
<organism evidence="2 3">
    <name type="scientific">Streptomyces smaragdinus</name>
    <dbReference type="NCBI Taxonomy" id="2585196"/>
    <lineage>
        <taxon>Bacteria</taxon>
        <taxon>Bacillati</taxon>
        <taxon>Actinomycetota</taxon>
        <taxon>Actinomycetes</taxon>
        <taxon>Kitasatosporales</taxon>
        <taxon>Streptomycetaceae</taxon>
        <taxon>Streptomyces</taxon>
    </lineage>
</organism>
<dbReference type="RefSeq" id="WP_153454439.1">
    <property type="nucleotide sequence ID" value="NZ_WEGJ01000018.1"/>
</dbReference>
<dbReference type="OrthoDB" id="323926at2"/>
<dbReference type="NCBIfam" id="TIGR01686">
    <property type="entry name" value="FkbH"/>
    <property type="match status" value="1"/>
</dbReference>
<dbReference type="Gene3D" id="3.40.50.1000">
    <property type="entry name" value="HAD superfamily/HAD-like"/>
    <property type="match status" value="1"/>
</dbReference>
<evidence type="ECO:0000259" key="1">
    <source>
        <dbReference type="PROSITE" id="PS51186"/>
    </source>
</evidence>
<evidence type="ECO:0000313" key="2">
    <source>
        <dbReference type="EMBL" id="MQY14098.1"/>
    </source>
</evidence>
<gene>
    <name evidence="2" type="ORF">SRB5_42590</name>
</gene>
<dbReference type="SUPFAM" id="SSF56784">
    <property type="entry name" value="HAD-like"/>
    <property type="match status" value="1"/>
</dbReference>
<dbReference type="InterPro" id="IPR016181">
    <property type="entry name" value="Acyl_CoA_acyltransferase"/>
</dbReference>
<dbReference type="InterPro" id="IPR023214">
    <property type="entry name" value="HAD_sf"/>
</dbReference>
<dbReference type="InterPro" id="IPR010033">
    <property type="entry name" value="HAD_SF_ppase_IIIC"/>
</dbReference>
<keyword evidence="3" id="KW-1185">Reference proteome</keyword>
<protein>
    <recommendedName>
        <fullName evidence="1">N-acetyltransferase domain-containing protein</fullName>
    </recommendedName>
</protein>
<dbReference type="SUPFAM" id="SSF55729">
    <property type="entry name" value="Acyl-CoA N-acyltransferases (Nat)"/>
    <property type="match status" value="1"/>
</dbReference>
<dbReference type="AlphaFoldDB" id="A0A7K0CKU0"/>
<dbReference type="GO" id="GO:0016747">
    <property type="term" value="F:acyltransferase activity, transferring groups other than amino-acyl groups"/>
    <property type="evidence" value="ECO:0007669"/>
    <property type="project" value="InterPro"/>
</dbReference>
<evidence type="ECO:0000313" key="3">
    <source>
        <dbReference type="Proteomes" id="UP000466345"/>
    </source>
</evidence>
<dbReference type="Gene3D" id="3.40.50.1110">
    <property type="entry name" value="SGNH hydrolase"/>
    <property type="match status" value="1"/>
</dbReference>
<dbReference type="InterPro" id="IPR036412">
    <property type="entry name" value="HAD-like_sf"/>
</dbReference>
<dbReference type="NCBIfam" id="TIGR01681">
    <property type="entry name" value="HAD-SF-IIIC"/>
    <property type="match status" value="1"/>
</dbReference>
<dbReference type="EMBL" id="WEGJ01000018">
    <property type="protein sequence ID" value="MQY14098.1"/>
    <property type="molecule type" value="Genomic_DNA"/>
</dbReference>
<comment type="caution">
    <text evidence="2">The sequence shown here is derived from an EMBL/GenBank/DDBJ whole genome shotgun (WGS) entry which is preliminary data.</text>
</comment>
<sequence length="638" mass="69261">MTKGLDRLRDLRAQGLLEKAYDEVPRLLAGETGEPEVGGLELRTAGRLLAGVDPAAVLAHRPATPVITVAVTGSCTVGPVRDPLTAELARHGMLARTVTGDHGAWLRDLTDPAGALRAADPEFTLCLLDAGAVFAEVPVPWRPEDVEEAAGRLVDRLAAIAADWPGTLVLNTLPLERRYTHQLVDHASRARLGALWRDANARLLRLVESSPRVVVIDLDPLLGGAVPVADPRLAQYAAVNLGAELLAGYAREVAHLVRSLRGRTRKCLVLDLDNTLWDGILAEDGPEGVAASGSLRGEAFHTFQRVVKQLAAQGVLLAVNSKNDAAAVREVLTGHPDLLLREDDFAAVRANWAPKDANLREIADELGLAPDACVFADDTPAERAQVRHGAPDVALVALGADPALHTTALLADGWFDTPALTDEDRARAGRYRGERRRRELRAGTGSYEEFLTGLDTRVDLGPPRAHEFPRLAQLTQRTNQFNLTGLRLREDELRAYAADPAHRLLLAARTADRFGDHGLTGALLGRYHESAGVLELENMWLSCRVLARAIEQACLAALLAAARDDGLNAVEARWLPTPRNHRARGFYPSCGFEDVTPPNRDPAAGERRYRHDLTRLPAMPDHVRVDPPVLERTGHRDG</sequence>
<feature type="domain" description="N-acetyltransferase" evidence="1">
    <location>
        <begin position="458"/>
        <end position="614"/>
    </location>
</feature>
<accession>A0A7K0CKU0</accession>
<dbReference type="Proteomes" id="UP000466345">
    <property type="component" value="Unassembled WGS sequence"/>
</dbReference>